<proteinExistence type="predicted"/>
<dbReference type="GO" id="GO:0003677">
    <property type="term" value="F:DNA binding"/>
    <property type="evidence" value="ECO:0007669"/>
    <property type="project" value="InterPro"/>
</dbReference>
<organism evidence="2 3">
    <name type="scientific">Ligilactobacillus pobuzihii</name>
    <dbReference type="NCBI Taxonomy" id="449659"/>
    <lineage>
        <taxon>Bacteria</taxon>
        <taxon>Bacillati</taxon>
        <taxon>Bacillota</taxon>
        <taxon>Bacilli</taxon>
        <taxon>Lactobacillales</taxon>
        <taxon>Lactobacillaceae</taxon>
        <taxon>Ligilactobacillus</taxon>
    </lineage>
</organism>
<dbReference type="STRING" id="449659.IV66_GL001474"/>
<comment type="caution">
    <text evidence="2">The sequence shown here is derived from an EMBL/GenBank/DDBJ whole genome shotgun (WGS) entry which is preliminary data.</text>
</comment>
<dbReference type="OrthoDB" id="2339722at2"/>
<name>A0A0R2LBY7_9LACO</name>
<gene>
    <name evidence="2" type="ORF">IV66_GL001474</name>
</gene>
<dbReference type="Pfam" id="PF01381">
    <property type="entry name" value="HTH_3"/>
    <property type="match status" value="1"/>
</dbReference>
<dbReference type="InterPro" id="IPR001387">
    <property type="entry name" value="Cro/C1-type_HTH"/>
</dbReference>
<dbReference type="Gene3D" id="1.10.260.40">
    <property type="entry name" value="lambda repressor-like DNA-binding domains"/>
    <property type="match status" value="1"/>
</dbReference>
<sequence length="83" mass="9656">MQDIKQEKFTLRQWRGIRGMSKTELSKRSKITDRTIALYEQDLSALRKAKYENLESLAEALNIRVDDIFLSPTSEKPKLVNEA</sequence>
<accession>A0A0R2LBY7</accession>
<evidence type="ECO:0000313" key="2">
    <source>
        <dbReference type="EMBL" id="KRN99471.1"/>
    </source>
</evidence>
<dbReference type="InterPro" id="IPR010982">
    <property type="entry name" value="Lambda_DNA-bd_dom_sf"/>
</dbReference>
<dbReference type="EMBL" id="JQCN01000031">
    <property type="protein sequence ID" value="KRN99471.1"/>
    <property type="molecule type" value="Genomic_DNA"/>
</dbReference>
<evidence type="ECO:0000313" key="3">
    <source>
        <dbReference type="Proteomes" id="UP000051886"/>
    </source>
</evidence>
<dbReference type="CDD" id="cd00093">
    <property type="entry name" value="HTH_XRE"/>
    <property type="match status" value="1"/>
</dbReference>
<dbReference type="SMART" id="SM00530">
    <property type="entry name" value="HTH_XRE"/>
    <property type="match status" value="1"/>
</dbReference>
<dbReference type="Proteomes" id="UP000051886">
    <property type="component" value="Unassembled WGS sequence"/>
</dbReference>
<evidence type="ECO:0000259" key="1">
    <source>
        <dbReference type="PROSITE" id="PS50943"/>
    </source>
</evidence>
<dbReference type="PROSITE" id="PS50943">
    <property type="entry name" value="HTH_CROC1"/>
    <property type="match status" value="1"/>
</dbReference>
<dbReference type="AlphaFoldDB" id="A0A0R2LBY7"/>
<keyword evidence="3" id="KW-1185">Reference proteome</keyword>
<dbReference type="PATRIC" id="fig|449659.4.peg.1496"/>
<dbReference type="SUPFAM" id="SSF47413">
    <property type="entry name" value="lambda repressor-like DNA-binding domains"/>
    <property type="match status" value="1"/>
</dbReference>
<protein>
    <recommendedName>
        <fullName evidence="1">HTH cro/C1-type domain-containing protein</fullName>
    </recommendedName>
</protein>
<dbReference type="RefSeq" id="WP_017868831.1">
    <property type="nucleotide sequence ID" value="NZ_BJYB01000024.1"/>
</dbReference>
<feature type="domain" description="HTH cro/C1-type" evidence="1">
    <location>
        <begin position="11"/>
        <end position="68"/>
    </location>
</feature>
<reference evidence="2 3" key="1">
    <citation type="journal article" date="2015" name="Genome Announc.">
        <title>Expanding the biotechnology potential of lactobacilli through comparative genomics of 213 strains and associated genera.</title>
        <authorList>
            <person name="Sun Z."/>
            <person name="Harris H.M."/>
            <person name="McCann A."/>
            <person name="Guo C."/>
            <person name="Argimon S."/>
            <person name="Zhang W."/>
            <person name="Yang X."/>
            <person name="Jeffery I.B."/>
            <person name="Cooney J.C."/>
            <person name="Kagawa T.F."/>
            <person name="Liu W."/>
            <person name="Song Y."/>
            <person name="Salvetti E."/>
            <person name="Wrobel A."/>
            <person name="Rasinkangas P."/>
            <person name="Parkhill J."/>
            <person name="Rea M.C."/>
            <person name="O'Sullivan O."/>
            <person name="Ritari J."/>
            <person name="Douillard F.P."/>
            <person name="Paul Ross R."/>
            <person name="Yang R."/>
            <person name="Briner A.E."/>
            <person name="Felis G.E."/>
            <person name="de Vos W.M."/>
            <person name="Barrangou R."/>
            <person name="Klaenhammer T.R."/>
            <person name="Caufield P.W."/>
            <person name="Cui Y."/>
            <person name="Zhang H."/>
            <person name="O'Toole P.W."/>
        </authorList>
    </citation>
    <scope>NUCLEOTIDE SEQUENCE [LARGE SCALE GENOMIC DNA]</scope>
    <source>
        <strain evidence="2 3">NBRC 103219</strain>
    </source>
</reference>